<evidence type="ECO:0000313" key="7">
    <source>
        <dbReference type="EMBL" id="CAB9521485.1"/>
    </source>
</evidence>
<protein>
    <recommendedName>
        <fullName evidence="3">NudC domain-containing protein 1</fullName>
    </recommendedName>
</protein>
<organism evidence="7 8">
    <name type="scientific">Seminavis robusta</name>
    <dbReference type="NCBI Taxonomy" id="568900"/>
    <lineage>
        <taxon>Eukaryota</taxon>
        <taxon>Sar</taxon>
        <taxon>Stramenopiles</taxon>
        <taxon>Ochrophyta</taxon>
        <taxon>Bacillariophyta</taxon>
        <taxon>Bacillariophyceae</taxon>
        <taxon>Bacillariophycidae</taxon>
        <taxon>Naviculales</taxon>
        <taxon>Naviculaceae</taxon>
        <taxon>Seminavis</taxon>
    </lineage>
</organism>
<keyword evidence="5" id="KW-0539">Nucleus</keyword>
<evidence type="ECO:0000259" key="6">
    <source>
        <dbReference type="PROSITE" id="PS51203"/>
    </source>
</evidence>
<dbReference type="Pfam" id="PF04969">
    <property type="entry name" value="CS"/>
    <property type="match status" value="1"/>
</dbReference>
<evidence type="ECO:0000256" key="2">
    <source>
        <dbReference type="ARBA" id="ARBA00004496"/>
    </source>
</evidence>
<sequence length="360" mass="39379">MTEEKDEKEMTFTEREQWLRDRGVEIVNPGQKAAESAADGVLSITQQLSKLDVDNEPQGPQADGSVPFVLIPCDDTKPLRTLRVPPKSGGGGDWIPDYIKPHFADSKSIDVSLLQQQATKHFAGGQLEDLAKNGNQISAAAMNAVAAEGSVETFPLVHPSVSNNSQGVYIYLDEVGLLKKLPPNRRATQLATGCGYHPPPQFYGDVFVGRVGSKPVLRNLPFCAGIDTDPAAPWLLAAPQENVAWQQEMNRVTNRQGASQPAHAGTEGTQVEEDNYAWSQEDDDVELVVSFDNDIDKKQLKVKFLSKNISVIYQGNPKLSLKLYAAIDVDACTWTIDGGKKLVITCEKANPGELWPRVKE</sequence>
<dbReference type="InterPro" id="IPR007052">
    <property type="entry name" value="CS_dom"/>
</dbReference>
<evidence type="ECO:0000313" key="8">
    <source>
        <dbReference type="Proteomes" id="UP001153069"/>
    </source>
</evidence>
<dbReference type="SUPFAM" id="SSF49764">
    <property type="entry name" value="HSP20-like chaperones"/>
    <property type="match status" value="1"/>
</dbReference>
<dbReference type="Gene3D" id="2.60.40.790">
    <property type="match status" value="1"/>
</dbReference>
<comment type="caution">
    <text evidence="7">The sequence shown here is derived from an EMBL/GenBank/DDBJ whole genome shotgun (WGS) entry which is preliminary data.</text>
</comment>
<evidence type="ECO:0000256" key="3">
    <source>
        <dbReference type="ARBA" id="ARBA00018915"/>
    </source>
</evidence>
<keyword evidence="4" id="KW-0963">Cytoplasm</keyword>
<dbReference type="EMBL" id="CAICTM010001197">
    <property type="protein sequence ID" value="CAB9521485.1"/>
    <property type="molecule type" value="Genomic_DNA"/>
</dbReference>
<evidence type="ECO:0000256" key="4">
    <source>
        <dbReference type="ARBA" id="ARBA00022490"/>
    </source>
</evidence>
<evidence type="ECO:0000256" key="5">
    <source>
        <dbReference type="ARBA" id="ARBA00023242"/>
    </source>
</evidence>
<accession>A0A9N8HQV9</accession>
<dbReference type="PANTHER" id="PTHR21664:SF1">
    <property type="entry name" value="NUDC DOMAIN-CONTAINING PROTEIN 1"/>
    <property type="match status" value="1"/>
</dbReference>
<name>A0A9N8HQV9_9STRA</name>
<keyword evidence="8" id="KW-1185">Reference proteome</keyword>
<dbReference type="GO" id="GO:0005737">
    <property type="term" value="C:cytoplasm"/>
    <property type="evidence" value="ECO:0007669"/>
    <property type="project" value="UniProtKB-SubCell"/>
</dbReference>
<dbReference type="Proteomes" id="UP001153069">
    <property type="component" value="Unassembled WGS sequence"/>
</dbReference>
<dbReference type="InterPro" id="IPR037895">
    <property type="entry name" value="NUDCD1"/>
</dbReference>
<comment type="subcellular location">
    <subcellularLocation>
        <location evidence="2">Cytoplasm</location>
    </subcellularLocation>
    <subcellularLocation>
        <location evidence="1">Nucleus</location>
    </subcellularLocation>
</comment>
<dbReference type="AlphaFoldDB" id="A0A9N8HQV9"/>
<proteinExistence type="predicted"/>
<evidence type="ECO:0000256" key="1">
    <source>
        <dbReference type="ARBA" id="ARBA00004123"/>
    </source>
</evidence>
<dbReference type="CDD" id="cd06467">
    <property type="entry name" value="p23_NUDC_like"/>
    <property type="match status" value="1"/>
</dbReference>
<reference evidence="7" key="1">
    <citation type="submission" date="2020-06" db="EMBL/GenBank/DDBJ databases">
        <authorList>
            <consortium name="Plant Systems Biology data submission"/>
        </authorList>
    </citation>
    <scope>NUCLEOTIDE SEQUENCE</scope>
    <source>
        <strain evidence="7">D6</strain>
    </source>
</reference>
<dbReference type="OrthoDB" id="496827at2759"/>
<dbReference type="PANTHER" id="PTHR21664">
    <property type="entry name" value="CHRONIC MYELOGENOUS LEUKEMIA TUMOR ANTIGEN 66"/>
    <property type="match status" value="1"/>
</dbReference>
<gene>
    <name evidence="7" type="ORF">SEMRO_1199_G251770.1</name>
</gene>
<dbReference type="GO" id="GO:0005634">
    <property type="term" value="C:nucleus"/>
    <property type="evidence" value="ECO:0007669"/>
    <property type="project" value="UniProtKB-SubCell"/>
</dbReference>
<dbReference type="PROSITE" id="PS51203">
    <property type="entry name" value="CS"/>
    <property type="match status" value="1"/>
</dbReference>
<dbReference type="InterPro" id="IPR008978">
    <property type="entry name" value="HSP20-like_chaperone"/>
</dbReference>
<feature type="domain" description="CS" evidence="6">
    <location>
        <begin position="271"/>
        <end position="359"/>
    </location>
</feature>